<dbReference type="InterPro" id="IPR003593">
    <property type="entry name" value="AAA+_ATPase"/>
</dbReference>
<dbReference type="PANTHER" id="PTHR43581:SF2">
    <property type="entry name" value="EXCINUCLEASE ATPASE SUBUNIT"/>
    <property type="match status" value="1"/>
</dbReference>
<dbReference type="InterPro" id="IPR038729">
    <property type="entry name" value="Rad50/SbcC_AAA"/>
</dbReference>
<keyword evidence="3" id="KW-1185">Reference proteome</keyword>
<feature type="domain" description="AAA+ ATPase" evidence="1">
    <location>
        <begin position="24"/>
        <end position="267"/>
    </location>
</feature>
<dbReference type="GO" id="GO:0006302">
    <property type="term" value="P:double-strand break repair"/>
    <property type="evidence" value="ECO:0007669"/>
    <property type="project" value="InterPro"/>
</dbReference>
<dbReference type="InterPro" id="IPR051396">
    <property type="entry name" value="Bact_Antivir_Def_Nuclease"/>
</dbReference>
<dbReference type="Pfam" id="PF13304">
    <property type="entry name" value="AAA_21"/>
    <property type="match status" value="1"/>
</dbReference>
<dbReference type="Gene3D" id="3.40.50.300">
    <property type="entry name" value="P-loop containing nucleotide triphosphate hydrolases"/>
    <property type="match status" value="2"/>
</dbReference>
<dbReference type="InterPro" id="IPR027417">
    <property type="entry name" value="P-loop_NTPase"/>
</dbReference>
<dbReference type="RefSeq" id="WP_212688424.1">
    <property type="nucleotide sequence ID" value="NZ_JAGSPN010000010.1"/>
</dbReference>
<dbReference type="EMBL" id="JAGSPN010000010">
    <property type="protein sequence ID" value="MBR7783127.1"/>
    <property type="molecule type" value="Genomic_DNA"/>
</dbReference>
<evidence type="ECO:0000313" key="3">
    <source>
        <dbReference type="Proteomes" id="UP000680067"/>
    </source>
</evidence>
<proteinExistence type="predicted"/>
<name>A0A941DP55_9BURK</name>
<dbReference type="CDD" id="cd00267">
    <property type="entry name" value="ABC_ATPase"/>
    <property type="match status" value="1"/>
</dbReference>
<evidence type="ECO:0000313" key="2">
    <source>
        <dbReference type="EMBL" id="MBR7783127.1"/>
    </source>
</evidence>
<dbReference type="GO" id="GO:0016887">
    <property type="term" value="F:ATP hydrolysis activity"/>
    <property type="evidence" value="ECO:0007669"/>
    <property type="project" value="InterPro"/>
</dbReference>
<dbReference type="SUPFAM" id="SSF52540">
    <property type="entry name" value="P-loop containing nucleoside triphosphate hydrolases"/>
    <property type="match status" value="1"/>
</dbReference>
<gene>
    <name evidence="2" type="ORF">KDM89_13320</name>
</gene>
<dbReference type="SMART" id="SM00382">
    <property type="entry name" value="AAA"/>
    <property type="match status" value="1"/>
</dbReference>
<dbReference type="AlphaFoldDB" id="A0A941DP55"/>
<dbReference type="GO" id="GO:0005524">
    <property type="term" value="F:ATP binding"/>
    <property type="evidence" value="ECO:0007669"/>
    <property type="project" value="InterPro"/>
</dbReference>
<sequence length="502" mass="58714">MNFGIEIVDVQQIKSLKFNFDFERKSIICITGKNGCGKTTLIKSVKNLISSDTFYKTNSSRSLGESSRIIYGLDENKVIFGFNRKSKTMDSRDSIPRDLRNSFFVELPIPHGERFNFFQKISEIDRDIRHHVVLKKYSQPSQLIDFLESVYSTRKFFNLVEVIIKNSPYYALVYDDGYYLREDYFSSGEYFLINLYKRVKSGYRFVFIDEIDISLDAAAQVKLIFWLNKFNNLYGTKFVFTTHSLAMMKTISSDNLYCMEVVGDGSTVIENRSYAYIKSTLFGFYGCDRYILTEDEVLKDFLEFYISKCFGDTFYKYKIIYVGGGTNTTDLMSRNISEKFFSEDPSNVIVILDGDQKDKKHAKLDNVFCVPFDSVEKDFLCRCLHREFGDFNEIELIIPDHIRLLNFIDRKNKPKKKNYLLIVMYRISLFFKKTPELRDQLSAAKGEPITEKKYNRDGKKLYDVMVKEKNCKRGIFDFLMKKNEAGLSDLKMKLNSFLSRPT</sequence>
<dbReference type="InterPro" id="IPR003959">
    <property type="entry name" value="ATPase_AAA_core"/>
</dbReference>
<comment type="caution">
    <text evidence="2">The sequence shown here is derived from an EMBL/GenBank/DDBJ whole genome shotgun (WGS) entry which is preliminary data.</text>
</comment>
<accession>A0A941DP55</accession>
<organism evidence="2 3">
    <name type="scientific">Undibacterium luofuense</name>
    <dbReference type="NCBI Taxonomy" id="2828733"/>
    <lineage>
        <taxon>Bacteria</taxon>
        <taxon>Pseudomonadati</taxon>
        <taxon>Pseudomonadota</taxon>
        <taxon>Betaproteobacteria</taxon>
        <taxon>Burkholderiales</taxon>
        <taxon>Oxalobacteraceae</taxon>
        <taxon>Undibacterium</taxon>
    </lineage>
</organism>
<dbReference type="Proteomes" id="UP000680067">
    <property type="component" value="Unassembled WGS sequence"/>
</dbReference>
<dbReference type="Pfam" id="PF13476">
    <property type="entry name" value="AAA_23"/>
    <property type="match status" value="1"/>
</dbReference>
<dbReference type="PANTHER" id="PTHR43581">
    <property type="entry name" value="ATP/GTP PHOSPHATASE"/>
    <property type="match status" value="1"/>
</dbReference>
<evidence type="ECO:0000259" key="1">
    <source>
        <dbReference type="SMART" id="SM00382"/>
    </source>
</evidence>
<reference evidence="2" key="1">
    <citation type="submission" date="2021-04" db="EMBL/GenBank/DDBJ databases">
        <title>novel species isolated from subtropical streams in China.</title>
        <authorList>
            <person name="Lu H."/>
        </authorList>
    </citation>
    <scope>NUCLEOTIDE SEQUENCE</scope>
    <source>
        <strain evidence="2">LFS511W</strain>
    </source>
</reference>
<protein>
    <submittedName>
        <fullName evidence="2">AAA family ATPase</fullName>
    </submittedName>
</protein>